<feature type="transmembrane region" description="Helical" evidence="8">
    <location>
        <begin position="192"/>
        <end position="223"/>
    </location>
</feature>
<dbReference type="Gene3D" id="3.40.50.300">
    <property type="entry name" value="P-loop containing nucleotide triphosphate hydrolases"/>
    <property type="match status" value="1"/>
</dbReference>
<gene>
    <name evidence="11" type="ORF">Spaf_1381</name>
</gene>
<evidence type="ECO:0000256" key="6">
    <source>
        <dbReference type="ARBA" id="ARBA00022989"/>
    </source>
</evidence>
<evidence type="ECO:0000259" key="9">
    <source>
        <dbReference type="PROSITE" id="PS50893"/>
    </source>
</evidence>
<dbReference type="PaxDb" id="1114965-Spaf_1381"/>
<dbReference type="SUPFAM" id="SSF90123">
    <property type="entry name" value="ABC transporter transmembrane region"/>
    <property type="match status" value="1"/>
</dbReference>
<feature type="transmembrane region" description="Helical" evidence="8">
    <location>
        <begin position="302"/>
        <end position="331"/>
    </location>
</feature>
<dbReference type="eggNOG" id="COG1132">
    <property type="taxonomic scope" value="Bacteria"/>
</dbReference>
<evidence type="ECO:0000256" key="1">
    <source>
        <dbReference type="ARBA" id="ARBA00004651"/>
    </source>
</evidence>
<feature type="transmembrane region" description="Helical" evidence="8">
    <location>
        <begin position="105"/>
        <end position="133"/>
    </location>
</feature>
<dbReference type="GO" id="GO:0015421">
    <property type="term" value="F:ABC-type oligopeptide transporter activity"/>
    <property type="evidence" value="ECO:0007669"/>
    <property type="project" value="TreeGrafter"/>
</dbReference>
<dbReference type="FunFam" id="3.40.50.300:FF:000287">
    <property type="entry name" value="Multidrug ABC transporter ATP-binding protein"/>
    <property type="match status" value="1"/>
</dbReference>
<keyword evidence="4" id="KW-0547">Nucleotide-binding</keyword>
<comment type="subcellular location">
    <subcellularLocation>
        <location evidence="1">Cell membrane</location>
        <topology evidence="1">Multi-pass membrane protein</topology>
    </subcellularLocation>
</comment>
<keyword evidence="6 8" id="KW-1133">Transmembrane helix</keyword>
<dbReference type="PANTHER" id="PTHR43394">
    <property type="entry name" value="ATP-DEPENDENT PERMEASE MDL1, MITOCHONDRIAL"/>
    <property type="match status" value="1"/>
</dbReference>
<evidence type="ECO:0000259" key="10">
    <source>
        <dbReference type="PROSITE" id="PS50929"/>
    </source>
</evidence>
<evidence type="ECO:0000256" key="4">
    <source>
        <dbReference type="ARBA" id="ARBA00022741"/>
    </source>
</evidence>
<dbReference type="Pfam" id="PF00005">
    <property type="entry name" value="ABC_tran"/>
    <property type="match status" value="1"/>
</dbReference>
<keyword evidence="7 8" id="KW-0472">Membrane</keyword>
<evidence type="ECO:0000256" key="7">
    <source>
        <dbReference type="ARBA" id="ARBA00023136"/>
    </source>
</evidence>
<keyword evidence="5" id="KW-0067">ATP-binding</keyword>
<keyword evidence="3 8" id="KW-0812">Transmembrane</keyword>
<dbReference type="SUPFAM" id="SSF52540">
    <property type="entry name" value="P-loop containing nucleoside triphosphate hydrolases"/>
    <property type="match status" value="1"/>
</dbReference>
<dbReference type="InterPro" id="IPR011527">
    <property type="entry name" value="ABC1_TM_dom"/>
</dbReference>
<dbReference type="InterPro" id="IPR003439">
    <property type="entry name" value="ABC_transporter-like_ATP-bd"/>
</dbReference>
<dbReference type="EMBL" id="CP003122">
    <property type="protein sequence ID" value="AFJ26357.1"/>
    <property type="molecule type" value="Genomic_DNA"/>
</dbReference>
<dbReference type="PATRIC" id="fig|1114965.3.peg.1330"/>
<dbReference type="AlphaFoldDB" id="I1ZMT3"/>
<dbReference type="InterPro" id="IPR039421">
    <property type="entry name" value="Type_1_exporter"/>
</dbReference>
<dbReference type="GO" id="GO:0005524">
    <property type="term" value="F:ATP binding"/>
    <property type="evidence" value="ECO:0007669"/>
    <property type="project" value="UniProtKB-KW"/>
</dbReference>
<name>I1ZMT3_STRPA</name>
<dbReference type="HOGENOM" id="CLU_000604_84_3_9"/>
<sequence>MMAKSMRSVVTRNCLRPMPSTKKYMKCKHKGKEKQMKTKKKANLGSILRLLDFLWKNYKVSLIVSFILIILSSLATVNVTASIQSLVDVYVEPMLTSNSHDFGPLLSFLTRVGLICLIGVLANYGFTLIMATVSQDSLRSLRNQLFARMQKLPVRYFDTHQHGDIMSIYTNDIDALRQAIEQSIPQLLSSAITILGVTITMLTVSPLLFLIVLFMVIVMVFIIKDVSGKSGRYFGAQQKNLGIENGFIEEMMSGQKVVKAFVHERESIEDFDRINDQLFESSYQANRYANVLMPILGNLGNVSFVLTALIGGLFALNGVGGLTIGGLMAFLQLNRSFTGPIAQVSQQLNFVLMALAGGDRVFDLLDEEEEVDQGKVTLVNYELVDGEMVETDQKTNKWAWKHPRPNGDYQLVKMVGNVVFDNVDFSYDGKKQILHGINLYADKGQKVAFVGATGAGKTTITNLINRFYDIQSGMITYDGIDIKLIEKDSLRRSLGIVLQDTHLFTGTIAENIAYGRADATREEILEAARIANVDSFVKHLDQGYETVLTDDGAGLSNGQRQLIAIARAALANAPVLILDEATSSIDSRTEKMVQEGMDRLMEGRTVFVIAHRLSTIVNSDVIMVMDHGRIIERGNHASLMAERGTYYRLYTGGLEID</sequence>
<keyword evidence="2" id="KW-0813">Transport</keyword>
<dbReference type="Pfam" id="PF00664">
    <property type="entry name" value="ABC_membrane"/>
    <property type="match status" value="1"/>
</dbReference>
<dbReference type="PROSITE" id="PS50929">
    <property type="entry name" value="ABC_TM1F"/>
    <property type="match status" value="1"/>
</dbReference>
<dbReference type="InterPro" id="IPR027417">
    <property type="entry name" value="P-loop_NTPase"/>
</dbReference>
<proteinExistence type="predicted"/>
<dbReference type="InterPro" id="IPR036640">
    <property type="entry name" value="ABC1_TM_sf"/>
</dbReference>
<reference evidence="11 12" key="1">
    <citation type="journal article" date="2012" name="PLoS ONE">
        <title>Complete Genome and Transcriptomes of Streptococcus parasanguinis FW213: Phylogenic Relations and Potential Virulence Mechanisms.</title>
        <authorList>
            <person name="Geng J."/>
            <person name="Chiu C.H."/>
            <person name="Tang P."/>
            <person name="Chen Y."/>
            <person name="Shieh H.R."/>
            <person name="Hu S."/>
            <person name="Chen Y.Y."/>
        </authorList>
    </citation>
    <scope>NUCLEOTIDE SEQUENCE [LARGE SCALE GENOMIC DNA]</scope>
    <source>
        <strain evidence="11 12">FW213</strain>
    </source>
</reference>
<dbReference type="InterPro" id="IPR003593">
    <property type="entry name" value="AAA+_ATPase"/>
</dbReference>
<dbReference type="Proteomes" id="UP000002865">
    <property type="component" value="Chromosome"/>
</dbReference>
<dbReference type="CDD" id="cd18547">
    <property type="entry name" value="ABC_6TM_Tm288_like"/>
    <property type="match status" value="1"/>
</dbReference>
<dbReference type="GO" id="GO:0016887">
    <property type="term" value="F:ATP hydrolysis activity"/>
    <property type="evidence" value="ECO:0007669"/>
    <property type="project" value="InterPro"/>
</dbReference>
<accession>I1ZMT3</accession>
<dbReference type="SMART" id="SM00382">
    <property type="entry name" value="AAA"/>
    <property type="match status" value="1"/>
</dbReference>
<evidence type="ECO:0000256" key="3">
    <source>
        <dbReference type="ARBA" id="ARBA00022692"/>
    </source>
</evidence>
<dbReference type="Gene3D" id="1.20.1560.10">
    <property type="entry name" value="ABC transporter type 1, transmembrane domain"/>
    <property type="match status" value="1"/>
</dbReference>
<organism evidence="11 12">
    <name type="scientific">Streptococcus parasanguinis FW213</name>
    <dbReference type="NCBI Taxonomy" id="1114965"/>
    <lineage>
        <taxon>Bacteria</taxon>
        <taxon>Bacillati</taxon>
        <taxon>Bacillota</taxon>
        <taxon>Bacilli</taxon>
        <taxon>Lactobacillales</taxon>
        <taxon>Streptococcaceae</taxon>
        <taxon>Streptococcus</taxon>
    </lineage>
</organism>
<dbReference type="KEGG" id="scf:Spaf_1381"/>
<dbReference type="PANTHER" id="PTHR43394:SF1">
    <property type="entry name" value="ATP-BINDING CASSETTE SUB-FAMILY B MEMBER 10, MITOCHONDRIAL"/>
    <property type="match status" value="1"/>
</dbReference>
<protein>
    <submittedName>
        <fullName evidence="11">ABC transporter-like protein</fullName>
    </submittedName>
</protein>
<dbReference type="PROSITE" id="PS50893">
    <property type="entry name" value="ABC_TRANSPORTER_2"/>
    <property type="match status" value="1"/>
</dbReference>
<feature type="domain" description="ABC transmembrane type-1" evidence="10">
    <location>
        <begin position="63"/>
        <end position="353"/>
    </location>
</feature>
<evidence type="ECO:0000313" key="12">
    <source>
        <dbReference type="Proteomes" id="UP000002865"/>
    </source>
</evidence>
<evidence type="ECO:0000313" key="11">
    <source>
        <dbReference type="EMBL" id="AFJ26357.1"/>
    </source>
</evidence>
<dbReference type="STRING" id="1114965.Spaf_1381"/>
<evidence type="ECO:0000256" key="5">
    <source>
        <dbReference type="ARBA" id="ARBA00022840"/>
    </source>
</evidence>
<evidence type="ECO:0000256" key="2">
    <source>
        <dbReference type="ARBA" id="ARBA00022448"/>
    </source>
</evidence>
<dbReference type="GO" id="GO:0005886">
    <property type="term" value="C:plasma membrane"/>
    <property type="evidence" value="ECO:0007669"/>
    <property type="project" value="UniProtKB-SubCell"/>
</dbReference>
<evidence type="ECO:0000256" key="8">
    <source>
        <dbReference type="SAM" id="Phobius"/>
    </source>
</evidence>
<feature type="domain" description="ABC transporter" evidence="9">
    <location>
        <begin position="418"/>
        <end position="652"/>
    </location>
</feature>